<feature type="domain" description="Ig-like" evidence="5">
    <location>
        <begin position="47"/>
        <end position="133"/>
    </location>
</feature>
<dbReference type="SMART" id="SM00409">
    <property type="entry name" value="IG"/>
    <property type="match status" value="1"/>
</dbReference>
<evidence type="ECO:0000256" key="1">
    <source>
        <dbReference type="ARBA" id="ARBA00022729"/>
    </source>
</evidence>
<dbReference type="AlphaFoldDB" id="A0AA88LE69"/>
<dbReference type="InterPro" id="IPR013783">
    <property type="entry name" value="Ig-like_fold"/>
</dbReference>
<keyword evidence="2" id="KW-1015">Disulfide bond</keyword>
<gene>
    <name evidence="6" type="ORF">Q5P01_000425</name>
</gene>
<dbReference type="InterPro" id="IPR050488">
    <property type="entry name" value="Ig_Fc_receptor"/>
</dbReference>
<protein>
    <recommendedName>
        <fullName evidence="5">Ig-like domain-containing protein</fullName>
    </recommendedName>
</protein>
<dbReference type="EMBL" id="JAUPFM010000250">
    <property type="protein sequence ID" value="KAK2810252.1"/>
    <property type="molecule type" value="Genomic_DNA"/>
</dbReference>
<evidence type="ECO:0000256" key="4">
    <source>
        <dbReference type="SAM" id="SignalP"/>
    </source>
</evidence>
<evidence type="ECO:0000313" key="7">
    <source>
        <dbReference type="Proteomes" id="UP001187415"/>
    </source>
</evidence>
<reference evidence="6" key="1">
    <citation type="submission" date="2023-07" db="EMBL/GenBank/DDBJ databases">
        <title>Chromosome-level Genome Assembly of Striped Snakehead (Channa striata).</title>
        <authorList>
            <person name="Liu H."/>
        </authorList>
    </citation>
    <scope>NUCLEOTIDE SEQUENCE</scope>
    <source>
        <strain evidence="6">Gz</strain>
        <tissue evidence="6">Muscle</tissue>
    </source>
</reference>
<dbReference type="PROSITE" id="PS50835">
    <property type="entry name" value="IG_LIKE"/>
    <property type="match status" value="1"/>
</dbReference>
<organism evidence="6 7">
    <name type="scientific">Channa striata</name>
    <name type="common">Snakehead murrel</name>
    <name type="synonym">Ophicephalus striatus</name>
    <dbReference type="NCBI Taxonomy" id="64152"/>
    <lineage>
        <taxon>Eukaryota</taxon>
        <taxon>Metazoa</taxon>
        <taxon>Chordata</taxon>
        <taxon>Craniata</taxon>
        <taxon>Vertebrata</taxon>
        <taxon>Euteleostomi</taxon>
        <taxon>Actinopterygii</taxon>
        <taxon>Neopterygii</taxon>
        <taxon>Teleostei</taxon>
        <taxon>Neoteleostei</taxon>
        <taxon>Acanthomorphata</taxon>
        <taxon>Anabantaria</taxon>
        <taxon>Anabantiformes</taxon>
        <taxon>Channoidei</taxon>
        <taxon>Channidae</taxon>
        <taxon>Channa</taxon>
    </lineage>
</organism>
<dbReference type="InterPro" id="IPR007110">
    <property type="entry name" value="Ig-like_dom"/>
</dbReference>
<keyword evidence="3" id="KW-0472">Membrane</keyword>
<dbReference type="GO" id="GO:0004888">
    <property type="term" value="F:transmembrane signaling receptor activity"/>
    <property type="evidence" value="ECO:0007669"/>
    <property type="project" value="TreeGrafter"/>
</dbReference>
<feature type="signal peptide" evidence="4">
    <location>
        <begin position="1"/>
        <end position="21"/>
    </location>
</feature>
<dbReference type="PANTHER" id="PTHR11481:SF64">
    <property type="entry name" value="FC RECEPTOR-LIKE PROTEIN 4"/>
    <property type="match status" value="1"/>
</dbReference>
<evidence type="ECO:0000313" key="6">
    <source>
        <dbReference type="EMBL" id="KAK2810252.1"/>
    </source>
</evidence>
<dbReference type="Pfam" id="PF13927">
    <property type="entry name" value="Ig_3"/>
    <property type="match status" value="1"/>
</dbReference>
<comment type="caution">
    <text evidence="6">The sequence shown here is derived from an EMBL/GenBank/DDBJ whole genome shotgun (WGS) entry which is preliminary data.</text>
</comment>
<dbReference type="InterPro" id="IPR003599">
    <property type="entry name" value="Ig_sub"/>
</dbReference>
<evidence type="ECO:0000256" key="2">
    <source>
        <dbReference type="ARBA" id="ARBA00023157"/>
    </source>
</evidence>
<evidence type="ECO:0000259" key="5">
    <source>
        <dbReference type="PROSITE" id="PS50835"/>
    </source>
</evidence>
<accession>A0AA88LE69</accession>
<sequence length="219" mass="23890">MSAASVVCFFMAVLHIKPSSSDYDSGVYWCESRNGSASNSISITVVPGGAVILQSPVLPVMEGHDVSLQCKTEDSSELPADFYKDGSLIGTEPTGHMTIHHVTKSDEGVYKCHISSRGESPPGWIYVTEKPITTPGPPSSDFTAFSTFYYVTLPVLVLVLFLLSLGLLDHWRKKSRDADPAAVCPARTPEDVSYGQIVIRPNRSRELPPEPEVIYSSLR</sequence>
<dbReference type="GO" id="GO:0007166">
    <property type="term" value="P:cell surface receptor signaling pathway"/>
    <property type="evidence" value="ECO:0007669"/>
    <property type="project" value="TreeGrafter"/>
</dbReference>
<dbReference type="InterPro" id="IPR036179">
    <property type="entry name" value="Ig-like_dom_sf"/>
</dbReference>
<dbReference type="PANTHER" id="PTHR11481">
    <property type="entry name" value="IMMUNOGLOBULIN FC RECEPTOR"/>
    <property type="match status" value="1"/>
</dbReference>
<feature type="transmembrane region" description="Helical" evidence="3">
    <location>
        <begin position="148"/>
        <end position="168"/>
    </location>
</feature>
<name>A0AA88LE69_CHASR</name>
<feature type="chain" id="PRO_5041710481" description="Ig-like domain-containing protein" evidence="4">
    <location>
        <begin position="22"/>
        <end position="219"/>
    </location>
</feature>
<keyword evidence="3" id="KW-1133">Transmembrane helix</keyword>
<dbReference type="Gene3D" id="2.60.40.10">
    <property type="entry name" value="Immunoglobulins"/>
    <property type="match status" value="1"/>
</dbReference>
<proteinExistence type="predicted"/>
<dbReference type="CDD" id="cd00096">
    <property type="entry name" value="Ig"/>
    <property type="match status" value="1"/>
</dbReference>
<keyword evidence="7" id="KW-1185">Reference proteome</keyword>
<dbReference type="Proteomes" id="UP001187415">
    <property type="component" value="Unassembled WGS sequence"/>
</dbReference>
<dbReference type="GO" id="GO:0006955">
    <property type="term" value="P:immune response"/>
    <property type="evidence" value="ECO:0007669"/>
    <property type="project" value="TreeGrafter"/>
</dbReference>
<keyword evidence="3" id="KW-0812">Transmembrane</keyword>
<keyword evidence="1 4" id="KW-0732">Signal</keyword>
<dbReference type="SUPFAM" id="SSF48726">
    <property type="entry name" value="Immunoglobulin"/>
    <property type="match status" value="1"/>
</dbReference>
<evidence type="ECO:0000256" key="3">
    <source>
        <dbReference type="SAM" id="Phobius"/>
    </source>
</evidence>
<dbReference type="GO" id="GO:0009897">
    <property type="term" value="C:external side of plasma membrane"/>
    <property type="evidence" value="ECO:0007669"/>
    <property type="project" value="TreeGrafter"/>
</dbReference>